<dbReference type="OrthoDB" id="7730192at2759"/>
<feature type="signal peptide" evidence="5">
    <location>
        <begin position="1"/>
        <end position="18"/>
    </location>
</feature>
<comment type="similarity">
    <text evidence="2">Belongs to the PBP/GOBP family.</text>
</comment>
<evidence type="ECO:0000313" key="6">
    <source>
        <dbReference type="EMBL" id="PNF18562.1"/>
    </source>
</evidence>
<feature type="compositionally biased region" description="Polar residues" evidence="4">
    <location>
        <begin position="53"/>
        <end position="63"/>
    </location>
</feature>
<dbReference type="Proteomes" id="UP000235965">
    <property type="component" value="Unassembled WGS sequence"/>
</dbReference>
<evidence type="ECO:0000256" key="2">
    <source>
        <dbReference type="ARBA" id="ARBA00008098"/>
    </source>
</evidence>
<keyword evidence="7" id="KW-1185">Reference proteome</keyword>
<proteinExistence type="inferred from homology"/>
<reference evidence="6 7" key="1">
    <citation type="submission" date="2017-12" db="EMBL/GenBank/DDBJ databases">
        <title>Hemimetabolous genomes reveal molecular basis of termite eusociality.</title>
        <authorList>
            <person name="Harrison M.C."/>
            <person name="Jongepier E."/>
            <person name="Robertson H.M."/>
            <person name="Arning N."/>
            <person name="Bitard-Feildel T."/>
            <person name="Chao H."/>
            <person name="Childers C.P."/>
            <person name="Dinh H."/>
            <person name="Doddapaneni H."/>
            <person name="Dugan S."/>
            <person name="Gowin J."/>
            <person name="Greiner C."/>
            <person name="Han Y."/>
            <person name="Hu H."/>
            <person name="Hughes D.S.T."/>
            <person name="Huylmans A.-K."/>
            <person name="Kemena C."/>
            <person name="Kremer L.P.M."/>
            <person name="Lee S.L."/>
            <person name="Lopez-Ezquerra A."/>
            <person name="Mallet L."/>
            <person name="Monroy-Kuhn J.M."/>
            <person name="Moser A."/>
            <person name="Murali S.C."/>
            <person name="Muzny D.M."/>
            <person name="Otani S."/>
            <person name="Piulachs M.-D."/>
            <person name="Poelchau M."/>
            <person name="Qu J."/>
            <person name="Schaub F."/>
            <person name="Wada-Katsumata A."/>
            <person name="Worley K.C."/>
            <person name="Xie Q."/>
            <person name="Ylla G."/>
            <person name="Poulsen M."/>
            <person name="Gibbs R.A."/>
            <person name="Schal C."/>
            <person name="Richards S."/>
            <person name="Belles X."/>
            <person name="Korb J."/>
            <person name="Bornberg-Bauer E."/>
        </authorList>
    </citation>
    <scope>NUCLEOTIDE SEQUENCE [LARGE SCALE GENOMIC DNA]</scope>
    <source>
        <tissue evidence="6">Whole body</tissue>
    </source>
</reference>
<comment type="subcellular location">
    <subcellularLocation>
        <location evidence="1">Secreted</location>
    </subcellularLocation>
</comment>
<evidence type="ECO:0000256" key="3">
    <source>
        <dbReference type="ARBA" id="ARBA00022525"/>
    </source>
</evidence>
<organism evidence="6 7">
    <name type="scientific">Cryptotermes secundus</name>
    <dbReference type="NCBI Taxonomy" id="105785"/>
    <lineage>
        <taxon>Eukaryota</taxon>
        <taxon>Metazoa</taxon>
        <taxon>Ecdysozoa</taxon>
        <taxon>Arthropoda</taxon>
        <taxon>Hexapoda</taxon>
        <taxon>Insecta</taxon>
        <taxon>Pterygota</taxon>
        <taxon>Neoptera</taxon>
        <taxon>Polyneoptera</taxon>
        <taxon>Dictyoptera</taxon>
        <taxon>Blattodea</taxon>
        <taxon>Blattoidea</taxon>
        <taxon>Termitoidae</taxon>
        <taxon>Kalotermitidae</taxon>
        <taxon>Cryptotermitinae</taxon>
        <taxon>Cryptotermes</taxon>
    </lineage>
</organism>
<feature type="region of interest" description="Disordered" evidence="4">
    <location>
        <begin position="53"/>
        <end position="77"/>
    </location>
</feature>
<protein>
    <submittedName>
        <fullName evidence="6">Uncharacterized protein</fullName>
    </submittedName>
</protein>
<feature type="region of interest" description="Disordered" evidence="4">
    <location>
        <begin position="101"/>
        <end position="174"/>
    </location>
</feature>
<evidence type="ECO:0000256" key="1">
    <source>
        <dbReference type="ARBA" id="ARBA00004613"/>
    </source>
</evidence>
<dbReference type="EMBL" id="NEVH01022638">
    <property type="protein sequence ID" value="PNF18562.1"/>
    <property type="molecule type" value="Genomic_DNA"/>
</dbReference>
<evidence type="ECO:0000313" key="7">
    <source>
        <dbReference type="Proteomes" id="UP000235965"/>
    </source>
</evidence>
<accession>A0A2J7PQF2</accession>
<dbReference type="GO" id="GO:0005576">
    <property type="term" value="C:extracellular region"/>
    <property type="evidence" value="ECO:0007669"/>
    <property type="project" value="UniProtKB-SubCell"/>
</dbReference>
<sequence>MMLSTWASLLVCLTVVAAVEDTVRESDVQHVVSHLRSLMPLYETAPERFRRQVQSENETTENQPPLPPPPPSHMHFKVNKCCKKMPKIMNMKTVRECFKSIRPAQPPGGPGGPPPPPGGPPPPPPATDMPEDEESVDNGSTDVEAVEDADGQNAATSEQLRHIPGGKSCKGGRHPGAHRNIMACATQCAFEKESLIQDGTVDQEAFAAYVDKYVEEKNAFTWKDALDAALQNCSASVPASVNQQQNCTSGAMEMLHCMDRQIFVNCPESNWKSNDEKCEACRAAQENCGYKRGPHKRV</sequence>
<keyword evidence="5" id="KW-0732">Signal</keyword>
<comment type="caution">
    <text evidence="6">The sequence shown here is derived from an EMBL/GenBank/DDBJ whole genome shotgun (WGS) entry which is preliminary data.</text>
</comment>
<evidence type="ECO:0000256" key="4">
    <source>
        <dbReference type="SAM" id="MobiDB-lite"/>
    </source>
</evidence>
<gene>
    <name evidence="6" type="ORF">B7P43_G08485</name>
</gene>
<dbReference type="PANTHER" id="PTHR21066">
    <property type="entry name" value="ODORANT-BINDING PROTEIN 59A-RELATED"/>
    <property type="match status" value="1"/>
</dbReference>
<dbReference type="Gene3D" id="1.10.238.270">
    <property type="match status" value="1"/>
</dbReference>
<feature type="chain" id="PRO_5014446004" evidence="5">
    <location>
        <begin position="19"/>
        <end position="298"/>
    </location>
</feature>
<name>A0A2J7PQF2_9NEOP</name>
<evidence type="ECO:0000256" key="5">
    <source>
        <dbReference type="SAM" id="SignalP"/>
    </source>
</evidence>
<dbReference type="InterPro" id="IPR052295">
    <property type="entry name" value="Odorant-binding_protein"/>
</dbReference>
<dbReference type="AlphaFoldDB" id="A0A2J7PQF2"/>
<dbReference type="InParanoid" id="A0A2J7PQF2"/>
<feature type="compositionally biased region" description="Pro residues" evidence="4">
    <location>
        <begin position="104"/>
        <end position="127"/>
    </location>
</feature>
<keyword evidence="3" id="KW-0964">Secreted</keyword>
<dbReference type="PANTHER" id="PTHR21066:SF9">
    <property type="entry name" value="ODORANT-BINDING PROTEIN 59A"/>
    <property type="match status" value="1"/>
</dbReference>